<keyword evidence="2" id="KW-1185">Reference proteome</keyword>
<proteinExistence type="predicted"/>
<accession>A0A4Z2H9B6</accession>
<dbReference type="AlphaFoldDB" id="A0A4Z2H9B6"/>
<dbReference type="EMBL" id="SRLO01000292">
    <property type="protein sequence ID" value="TNN62487.1"/>
    <property type="molecule type" value="Genomic_DNA"/>
</dbReference>
<dbReference type="Proteomes" id="UP000314294">
    <property type="component" value="Unassembled WGS sequence"/>
</dbReference>
<protein>
    <submittedName>
        <fullName evidence="1">Uncharacterized protein</fullName>
    </submittedName>
</protein>
<reference evidence="1 2" key="1">
    <citation type="submission" date="2019-03" db="EMBL/GenBank/DDBJ databases">
        <title>First draft genome of Liparis tanakae, snailfish: a comprehensive survey of snailfish specific genes.</title>
        <authorList>
            <person name="Kim W."/>
            <person name="Song I."/>
            <person name="Jeong J.-H."/>
            <person name="Kim D."/>
            <person name="Kim S."/>
            <person name="Ryu S."/>
            <person name="Song J.Y."/>
            <person name="Lee S.K."/>
        </authorList>
    </citation>
    <scope>NUCLEOTIDE SEQUENCE [LARGE SCALE GENOMIC DNA]</scope>
    <source>
        <tissue evidence="1">Muscle</tissue>
    </source>
</reference>
<gene>
    <name evidence="1" type="ORF">EYF80_027290</name>
</gene>
<comment type="caution">
    <text evidence="1">The sequence shown here is derived from an EMBL/GenBank/DDBJ whole genome shotgun (WGS) entry which is preliminary data.</text>
</comment>
<name>A0A4Z2H9B6_9TELE</name>
<sequence length="123" mass="13476">MMNCSENSMRRGLAQHQRKMRPFGRSLEPCTDPQSPRICHQPVILASPPADGLLLISDARLPERPVGLLQAEGDGPLQVILIVSSQCRLPSTMPYRQENSGGKQEAEALVVSTRCDGTEPVEK</sequence>
<evidence type="ECO:0000313" key="2">
    <source>
        <dbReference type="Proteomes" id="UP000314294"/>
    </source>
</evidence>
<organism evidence="1 2">
    <name type="scientific">Liparis tanakae</name>
    <name type="common">Tanaka's snailfish</name>
    <dbReference type="NCBI Taxonomy" id="230148"/>
    <lineage>
        <taxon>Eukaryota</taxon>
        <taxon>Metazoa</taxon>
        <taxon>Chordata</taxon>
        <taxon>Craniata</taxon>
        <taxon>Vertebrata</taxon>
        <taxon>Euteleostomi</taxon>
        <taxon>Actinopterygii</taxon>
        <taxon>Neopterygii</taxon>
        <taxon>Teleostei</taxon>
        <taxon>Neoteleostei</taxon>
        <taxon>Acanthomorphata</taxon>
        <taxon>Eupercaria</taxon>
        <taxon>Perciformes</taxon>
        <taxon>Cottioidei</taxon>
        <taxon>Cottales</taxon>
        <taxon>Liparidae</taxon>
        <taxon>Liparis</taxon>
    </lineage>
</organism>
<evidence type="ECO:0000313" key="1">
    <source>
        <dbReference type="EMBL" id="TNN62487.1"/>
    </source>
</evidence>